<evidence type="ECO:0000256" key="1">
    <source>
        <dbReference type="SAM" id="MobiDB-lite"/>
    </source>
</evidence>
<protein>
    <submittedName>
        <fullName evidence="2">Uncharacterized protein</fullName>
    </submittedName>
</protein>
<evidence type="ECO:0000313" key="2">
    <source>
        <dbReference type="EMBL" id="KAG7366753.1"/>
    </source>
</evidence>
<reference evidence="2" key="2">
    <citation type="submission" date="2021-04" db="EMBL/GenBank/DDBJ databases">
        <authorList>
            <person name="Podell S."/>
        </authorList>
    </citation>
    <scope>NUCLEOTIDE SEQUENCE</scope>
    <source>
        <strain evidence="2">Hildebrandi</strain>
    </source>
</reference>
<sequence>MADGTVKLTQPLLLYKHSVQHRHNKQKPGLDMNTELSDRVAFNSKGSFESKYVFRMLDAILVNSWRAHQAVFDAAPWMATVAEPPTLAQVRRKLHGAETIEDYVWYTSTASLTELASLKKSNLAIPNIRDDSPAGAVFIQEFQKYKENNVWPMRWGALEKFIKDPFLKRLRTANFLDANTNRDVPEASRLHGRGVSSNSSFMCTICMVCLCKKKIGGSTAKSCYEVRHERKNLALEATKQRKRLLESREQEDADAEKRRKLSANANSQKKNRQSRLVRPKMRSSKRTENNLTRTNWLRKTKKTNY</sequence>
<gene>
    <name evidence="2" type="ORF">IV203_029423</name>
</gene>
<name>A0A9K3LRP1_9STRA</name>
<dbReference type="AlphaFoldDB" id="A0A9K3LRP1"/>
<proteinExistence type="predicted"/>
<organism evidence="2 3">
    <name type="scientific">Nitzschia inconspicua</name>
    <dbReference type="NCBI Taxonomy" id="303405"/>
    <lineage>
        <taxon>Eukaryota</taxon>
        <taxon>Sar</taxon>
        <taxon>Stramenopiles</taxon>
        <taxon>Ochrophyta</taxon>
        <taxon>Bacillariophyta</taxon>
        <taxon>Bacillariophyceae</taxon>
        <taxon>Bacillariophycidae</taxon>
        <taxon>Bacillariales</taxon>
        <taxon>Bacillariaceae</taxon>
        <taxon>Nitzschia</taxon>
    </lineage>
</organism>
<feature type="compositionally biased region" description="Basic residues" evidence="1">
    <location>
        <begin position="269"/>
        <end position="284"/>
    </location>
</feature>
<dbReference type="Proteomes" id="UP000693970">
    <property type="component" value="Unassembled WGS sequence"/>
</dbReference>
<reference evidence="2" key="1">
    <citation type="journal article" date="2021" name="Sci. Rep.">
        <title>Diploid genomic architecture of Nitzschia inconspicua, an elite biomass production diatom.</title>
        <authorList>
            <person name="Oliver A."/>
            <person name="Podell S."/>
            <person name="Pinowska A."/>
            <person name="Traller J.C."/>
            <person name="Smith S.R."/>
            <person name="McClure R."/>
            <person name="Beliaev A."/>
            <person name="Bohutskyi P."/>
            <person name="Hill E.A."/>
            <person name="Rabines A."/>
            <person name="Zheng H."/>
            <person name="Allen L.Z."/>
            <person name="Kuo A."/>
            <person name="Grigoriev I.V."/>
            <person name="Allen A.E."/>
            <person name="Hazlebeck D."/>
            <person name="Allen E.E."/>
        </authorList>
    </citation>
    <scope>NUCLEOTIDE SEQUENCE</scope>
    <source>
        <strain evidence="2">Hildebrandi</strain>
    </source>
</reference>
<evidence type="ECO:0000313" key="3">
    <source>
        <dbReference type="Proteomes" id="UP000693970"/>
    </source>
</evidence>
<comment type="caution">
    <text evidence="2">The sequence shown here is derived from an EMBL/GenBank/DDBJ whole genome shotgun (WGS) entry which is preliminary data.</text>
</comment>
<feature type="compositionally biased region" description="Basic residues" evidence="1">
    <location>
        <begin position="296"/>
        <end position="305"/>
    </location>
</feature>
<dbReference type="EMBL" id="JAGRRH010000007">
    <property type="protein sequence ID" value="KAG7366753.1"/>
    <property type="molecule type" value="Genomic_DNA"/>
</dbReference>
<accession>A0A9K3LRP1</accession>
<feature type="region of interest" description="Disordered" evidence="1">
    <location>
        <begin position="243"/>
        <end position="305"/>
    </location>
</feature>
<keyword evidence="3" id="KW-1185">Reference proteome</keyword>